<proteinExistence type="predicted"/>
<protein>
    <submittedName>
        <fullName evidence="3">TadE family protein</fullName>
    </submittedName>
</protein>
<feature type="domain" description="TadE-like" evidence="2">
    <location>
        <begin position="8"/>
        <end position="50"/>
    </location>
</feature>
<evidence type="ECO:0000256" key="1">
    <source>
        <dbReference type="SAM" id="Phobius"/>
    </source>
</evidence>
<keyword evidence="3" id="KW-0614">Plasmid</keyword>
<feature type="transmembrane region" description="Helical" evidence="1">
    <location>
        <begin position="12"/>
        <end position="36"/>
    </location>
</feature>
<dbReference type="OrthoDB" id="165331at2"/>
<dbReference type="RefSeq" id="WP_012642877.1">
    <property type="nucleotide sequence ID" value="NC_011961.1"/>
</dbReference>
<evidence type="ECO:0000259" key="2">
    <source>
        <dbReference type="Pfam" id="PF07811"/>
    </source>
</evidence>
<keyword evidence="1" id="KW-0472">Membrane</keyword>
<keyword evidence="4" id="KW-1185">Reference proteome</keyword>
<dbReference type="InterPro" id="IPR012495">
    <property type="entry name" value="TadE-like_dom"/>
</dbReference>
<keyword evidence="1" id="KW-0812">Transmembrane</keyword>
<dbReference type="Pfam" id="PF07811">
    <property type="entry name" value="TadE"/>
    <property type="match status" value="1"/>
</dbReference>
<evidence type="ECO:0000313" key="4">
    <source>
        <dbReference type="Proteomes" id="UP000000447"/>
    </source>
</evidence>
<dbReference type="EMBL" id="CP001276">
    <property type="protein sequence ID" value="ACM06890.1"/>
    <property type="molecule type" value="Genomic_DNA"/>
</dbReference>
<dbReference type="Proteomes" id="UP000000447">
    <property type="component" value="Plasmid unnamed"/>
</dbReference>
<dbReference type="KEGG" id="tro:trd_A0617"/>
<dbReference type="eggNOG" id="COG4961">
    <property type="taxonomic scope" value="Bacteria"/>
</dbReference>
<keyword evidence="1" id="KW-1133">Transmembrane helix</keyword>
<evidence type="ECO:0000313" key="3">
    <source>
        <dbReference type="EMBL" id="ACM06890.1"/>
    </source>
</evidence>
<gene>
    <name evidence="3" type="ordered locus">trd_A0617</name>
</gene>
<geneLocation type="plasmid" evidence="4">
    <name>Tros</name>
</geneLocation>
<name>B9L4A3_THERP</name>
<accession>B9L4A3</accession>
<organism evidence="3 4">
    <name type="scientific">Thermomicrobium roseum (strain ATCC 27502 / DSM 5159 / P-2)</name>
    <dbReference type="NCBI Taxonomy" id="309801"/>
    <lineage>
        <taxon>Bacteria</taxon>
        <taxon>Pseudomonadati</taxon>
        <taxon>Thermomicrobiota</taxon>
        <taxon>Thermomicrobia</taxon>
        <taxon>Thermomicrobiales</taxon>
        <taxon>Thermomicrobiaceae</taxon>
        <taxon>Thermomicrobium</taxon>
    </lineage>
</organism>
<dbReference type="AlphaFoldDB" id="B9L4A3"/>
<reference evidence="3 4" key="1">
    <citation type="journal article" date="2009" name="PLoS ONE">
        <title>Complete genome sequence of the aerobic CO-oxidizing thermophile Thermomicrobium roseum.</title>
        <authorList>
            <person name="Wu D."/>
            <person name="Raymond J."/>
            <person name="Wu M."/>
            <person name="Chatterji S."/>
            <person name="Ren Q."/>
            <person name="Graham J.E."/>
            <person name="Bryant D.A."/>
            <person name="Robb F."/>
            <person name="Colman A."/>
            <person name="Tallon L.J."/>
            <person name="Badger J.H."/>
            <person name="Madupu R."/>
            <person name="Ward N.L."/>
            <person name="Eisen J.A."/>
        </authorList>
    </citation>
    <scope>NUCLEOTIDE SEQUENCE [LARGE SCALE GENOMIC DNA]</scope>
    <source>
        <strain evidence="4">ATCC 27502 / DSM 5159 / P-2</strain>
        <plasmid evidence="3">unnamed</plasmid>
    </source>
</reference>
<dbReference type="HOGENOM" id="CLU_122851_2_0_0"/>
<sequence>MTHRARRGQNLVEFALVAPLLFLFIFGIIEFGWAFYVYSELTNAAREGARFAAVHGELCAQHPPCQPATAASVRAHLLPRLSIPDADQVTVQLDGSLTPGERVTVELAYPFRPLVGFAIPSAGLTMRTSSTMIVHY</sequence>